<dbReference type="AlphaFoldDB" id="A0A1F5R112"/>
<organism evidence="1 2">
    <name type="scientific">Candidatus Edwardsbacteria bacterium GWF2_54_11</name>
    <dbReference type="NCBI Taxonomy" id="1817851"/>
    <lineage>
        <taxon>Bacteria</taxon>
        <taxon>Candidatus Edwardsiibacteriota</taxon>
    </lineage>
</organism>
<proteinExistence type="predicted"/>
<evidence type="ECO:0000313" key="1">
    <source>
        <dbReference type="EMBL" id="OGF08137.1"/>
    </source>
</evidence>
<dbReference type="Pfam" id="PF13489">
    <property type="entry name" value="Methyltransf_23"/>
    <property type="match status" value="1"/>
</dbReference>
<reference evidence="1 2" key="1">
    <citation type="journal article" date="2016" name="Nat. Commun.">
        <title>Thousands of microbial genomes shed light on interconnected biogeochemical processes in an aquifer system.</title>
        <authorList>
            <person name="Anantharaman K."/>
            <person name="Brown C.T."/>
            <person name="Hug L.A."/>
            <person name="Sharon I."/>
            <person name="Castelle C.J."/>
            <person name="Probst A.J."/>
            <person name="Thomas B.C."/>
            <person name="Singh A."/>
            <person name="Wilkins M.J."/>
            <person name="Karaoz U."/>
            <person name="Brodie E.L."/>
            <person name="Williams K.H."/>
            <person name="Hubbard S.S."/>
            <person name="Banfield J.F."/>
        </authorList>
    </citation>
    <scope>NUCLEOTIDE SEQUENCE [LARGE SCALE GENOMIC DNA]</scope>
</reference>
<name>A0A1F5R112_9BACT</name>
<comment type="caution">
    <text evidence="1">The sequence shown here is derived from an EMBL/GenBank/DDBJ whole genome shotgun (WGS) entry which is preliminary data.</text>
</comment>
<dbReference type="Gene3D" id="3.40.50.150">
    <property type="entry name" value="Vaccinia Virus protein VP39"/>
    <property type="match status" value="1"/>
</dbReference>
<dbReference type="Proteomes" id="UP000177230">
    <property type="component" value="Unassembled WGS sequence"/>
</dbReference>
<accession>A0A1F5R112</accession>
<evidence type="ECO:0000313" key="2">
    <source>
        <dbReference type="Proteomes" id="UP000177230"/>
    </source>
</evidence>
<dbReference type="InterPro" id="IPR029063">
    <property type="entry name" value="SAM-dependent_MTases_sf"/>
</dbReference>
<protein>
    <recommendedName>
        <fullName evidence="3">Methyltransferase type 11 domain-containing protein</fullName>
    </recommendedName>
</protein>
<dbReference type="SUPFAM" id="SSF53335">
    <property type="entry name" value="S-adenosyl-L-methionine-dependent methyltransferases"/>
    <property type="match status" value="1"/>
</dbReference>
<sequence>MPLNDHIKNKALTIGHQLFANLLGFLKIKAGYIRSRTGATHRKFSLKDSLAYIDRMKSDYDNFGSLGDVSRWDILEIGPGDNLGIPLLYFAAGAKKATALDRFYSYRDANQQKAIYDALIERLPAEQRERAEKAFSDRAESKFNPEAIECLYGTGIDDPRIIDRLGKYDLIISRAVMMEVCNLEQALENLVRMLKPGGLMLHKVDFRDYWMLSKHHHPLTFLTIDNKLWKMMSSHRANSNRRLLNVYCEELGRLGLTVEIPQRTKYQAKDHDENKWLSQIKDKLLPRYKILPDDILLTSGAFIVAKKPNV</sequence>
<gene>
    <name evidence="1" type="ORF">A2024_08135</name>
</gene>
<dbReference type="EMBL" id="MFFM01000048">
    <property type="protein sequence ID" value="OGF08137.1"/>
    <property type="molecule type" value="Genomic_DNA"/>
</dbReference>
<evidence type="ECO:0008006" key="3">
    <source>
        <dbReference type="Google" id="ProtNLM"/>
    </source>
</evidence>